<keyword evidence="3 6" id="KW-0812">Transmembrane</keyword>
<feature type="transmembrane region" description="Helical" evidence="6">
    <location>
        <begin position="38"/>
        <end position="60"/>
    </location>
</feature>
<name>A0ABU6MKB2_9BACI</name>
<dbReference type="EMBL" id="JARMAB010000026">
    <property type="protein sequence ID" value="MED1204734.1"/>
    <property type="molecule type" value="Genomic_DNA"/>
</dbReference>
<dbReference type="RefSeq" id="WP_066261968.1">
    <property type="nucleotide sequence ID" value="NZ_JARMAB010000026.1"/>
</dbReference>
<sequence>MKEHRWQWLFRLGLILVLLTILYVCMLIKPLWIPIFGFIKAAFIPFFISAFISYLLHPLVEILYRKGMHRGIAIAIIYLSFFGLAGYSLYLGIPVLIEQIKDLSNHLPAFAAQYRYWVDHVHTSTSHWPDGIQEEIDERIDHFEVWINEFLAKVVNNLIKMLNFVFVLAVIPFISFYLLKDYELVKRSAWYVTPQKWRKGIQHFLKDVDATIGGYIRGQLLVCLVIGLMSTVAFWIMGMKYPVLLGAVIGITDIIPYFGAIIGAVPAVIIAAAISGKFVVYVVIVIFVLQFLEGNLLSPFIVGRSLHMHPLFIILALLLGESFGGVVGLILAVPLMAVLRVLIIHLKNHLTFKRTQIDKR</sequence>
<evidence type="ECO:0000256" key="6">
    <source>
        <dbReference type="SAM" id="Phobius"/>
    </source>
</evidence>
<evidence type="ECO:0000256" key="5">
    <source>
        <dbReference type="ARBA" id="ARBA00023136"/>
    </source>
</evidence>
<evidence type="ECO:0000313" key="7">
    <source>
        <dbReference type="EMBL" id="MED1204734.1"/>
    </source>
</evidence>
<feature type="transmembrane region" description="Helical" evidence="6">
    <location>
        <begin position="158"/>
        <end position="179"/>
    </location>
</feature>
<evidence type="ECO:0000256" key="1">
    <source>
        <dbReference type="ARBA" id="ARBA00004141"/>
    </source>
</evidence>
<accession>A0ABU6MKB2</accession>
<feature type="transmembrane region" description="Helical" evidence="6">
    <location>
        <begin position="269"/>
        <end position="292"/>
    </location>
</feature>
<feature type="transmembrane region" description="Helical" evidence="6">
    <location>
        <begin position="312"/>
        <end position="343"/>
    </location>
</feature>
<comment type="caution">
    <text evidence="7">The sequence shown here is derived from an EMBL/GenBank/DDBJ whole genome shotgun (WGS) entry which is preliminary data.</text>
</comment>
<keyword evidence="5 6" id="KW-0472">Membrane</keyword>
<dbReference type="InterPro" id="IPR002549">
    <property type="entry name" value="AI-2E-like"/>
</dbReference>
<evidence type="ECO:0000256" key="3">
    <source>
        <dbReference type="ARBA" id="ARBA00022692"/>
    </source>
</evidence>
<reference evidence="7 8" key="1">
    <citation type="submission" date="2023-03" db="EMBL/GenBank/DDBJ databases">
        <title>Bacillus Genome Sequencing.</title>
        <authorList>
            <person name="Dunlap C."/>
        </authorList>
    </citation>
    <scope>NUCLEOTIDE SEQUENCE [LARGE SCALE GENOMIC DNA]</scope>
    <source>
        <strain evidence="7 8">B-23453</strain>
    </source>
</reference>
<comment type="similarity">
    <text evidence="2">Belongs to the autoinducer-2 exporter (AI-2E) (TC 2.A.86) family.</text>
</comment>
<keyword evidence="4 6" id="KW-1133">Transmembrane helix</keyword>
<dbReference type="PANTHER" id="PTHR21716:SF15">
    <property type="entry name" value="TRANSPORT PROTEIN YRRI-RELATED"/>
    <property type="match status" value="1"/>
</dbReference>
<keyword evidence="8" id="KW-1185">Reference proteome</keyword>
<feature type="transmembrane region" description="Helical" evidence="6">
    <location>
        <begin position="220"/>
        <end position="237"/>
    </location>
</feature>
<dbReference type="Proteomes" id="UP001341444">
    <property type="component" value="Unassembled WGS sequence"/>
</dbReference>
<feature type="transmembrane region" description="Helical" evidence="6">
    <location>
        <begin position="72"/>
        <end position="97"/>
    </location>
</feature>
<proteinExistence type="inferred from homology"/>
<evidence type="ECO:0000313" key="8">
    <source>
        <dbReference type="Proteomes" id="UP001341444"/>
    </source>
</evidence>
<evidence type="ECO:0000256" key="2">
    <source>
        <dbReference type="ARBA" id="ARBA00009773"/>
    </source>
</evidence>
<protein>
    <submittedName>
        <fullName evidence="7">AI-2E family transporter</fullName>
    </submittedName>
</protein>
<gene>
    <name evidence="7" type="ORF">P4T90_16940</name>
</gene>
<dbReference type="Pfam" id="PF01594">
    <property type="entry name" value="AI-2E_transport"/>
    <property type="match status" value="1"/>
</dbReference>
<comment type="subcellular location">
    <subcellularLocation>
        <location evidence="1">Membrane</location>
        <topology evidence="1">Multi-pass membrane protein</topology>
    </subcellularLocation>
</comment>
<organism evidence="7 8">
    <name type="scientific">Heyndrickxia acidicola</name>
    <dbReference type="NCBI Taxonomy" id="209389"/>
    <lineage>
        <taxon>Bacteria</taxon>
        <taxon>Bacillati</taxon>
        <taxon>Bacillota</taxon>
        <taxon>Bacilli</taxon>
        <taxon>Bacillales</taxon>
        <taxon>Bacillaceae</taxon>
        <taxon>Heyndrickxia</taxon>
    </lineage>
</organism>
<feature type="transmembrane region" description="Helical" evidence="6">
    <location>
        <begin position="12"/>
        <end position="32"/>
    </location>
</feature>
<dbReference type="PANTHER" id="PTHR21716">
    <property type="entry name" value="TRANSMEMBRANE PROTEIN"/>
    <property type="match status" value="1"/>
</dbReference>
<evidence type="ECO:0000256" key="4">
    <source>
        <dbReference type="ARBA" id="ARBA00022989"/>
    </source>
</evidence>